<feature type="domain" description="Mannosylglycerate hydrolase MGH1-like glycoside hydrolase" evidence="1">
    <location>
        <begin position="58"/>
        <end position="386"/>
    </location>
</feature>
<accession>A0ABP9FQW0</accession>
<evidence type="ECO:0000313" key="3">
    <source>
        <dbReference type="Proteomes" id="UP001500368"/>
    </source>
</evidence>
<keyword evidence="3" id="KW-1185">Reference proteome</keyword>
<dbReference type="InterPro" id="IPR012341">
    <property type="entry name" value="6hp_glycosidase-like_sf"/>
</dbReference>
<protein>
    <recommendedName>
        <fullName evidence="1">Mannosylglycerate hydrolase MGH1-like glycoside hydrolase domain-containing protein</fullName>
    </recommendedName>
</protein>
<evidence type="ECO:0000313" key="2">
    <source>
        <dbReference type="EMBL" id="GAA4913610.1"/>
    </source>
</evidence>
<comment type="caution">
    <text evidence="2">The sequence shown here is derived from an EMBL/GenBank/DDBJ whole genome shotgun (WGS) entry which is preliminary data.</text>
</comment>
<gene>
    <name evidence="2" type="ORF">GCM10025790_05520</name>
</gene>
<proteinExistence type="predicted"/>
<reference evidence="3" key="1">
    <citation type="journal article" date="2019" name="Int. J. Syst. Evol. Microbiol.">
        <title>The Global Catalogue of Microorganisms (GCM) 10K type strain sequencing project: providing services to taxonomists for standard genome sequencing and annotation.</title>
        <authorList>
            <consortium name="The Broad Institute Genomics Platform"/>
            <consortium name="The Broad Institute Genome Sequencing Center for Infectious Disease"/>
            <person name="Wu L."/>
            <person name="Ma J."/>
        </authorList>
    </citation>
    <scope>NUCLEOTIDE SEQUENCE [LARGE SCALE GENOMIC DNA]</scope>
    <source>
        <strain evidence="3">JCM 19129</strain>
    </source>
</reference>
<name>A0ABP9FQW0_9MICC</name>
<evidence type="ECO:0000259" key="1">
    <source>
        <dbReference type="Pfam" id="PF22422"/>
    </source>
</evidence>
<dbReference type="InterPro" id="IPR054491">
    <property type="entry name" value="MGH1-like_GH"/>
</dbReference>
<dbReference type="SUPFAM" id="SSF48208">
    <property type="entry name" value="Six-hairpin glycosidases"/>
    <property type="match status" value="1"/>
</dbReference>
<sequence length="547" mass="60455">MSGQLAADLDAAGIGFAAVGGRFEQRWLQALSELQSCLSPLGGQQNEALREGGPYDGAWLESTGTISAEMLSRFSPTTAQATLGLFAEHQRNDGMIPYKVTAAGPGYTQIQLVSPLARSVWNHYLLHRGSTGGIQWLEKMYRAMARYDDWLMEHRNTRGTSAVEAFCAFDTGHDLSPRFWFAPDRCPDGDATRYDPQRPTVPYLAPDLTANVACQREYLGRIAQELGEDPEPWSSKWEGSIDALFEYCFDPEDDFFYDRDATGSPVKVQSDVLLRVLACEVGDEELFDTSLRRYLMNTAKFLSHYGFTSIALDDPRFDADATRNSWAGPVNFLSLLRAPHAFEHRGRTAELALAAGPVLEALTDAESFPQCLDPFSGEAGYTGGYSPAILWYLDAVERYFGILPVSGTKRSWTRADGEPGIWFTGLAPTQTARGHSETAAAVAYSRQVGDMHYELAADDVEVVTFCNGQQHLRFPRGWRVETDLQGTPSAAVGVSGGLVDGELRWHGQILRLQLGPNERAELNIAEDSGELREGQRRRPGFVAPQWN</sequence>
<dbReference type="Proteomes" id="UP001500368">
    <property type="component" value="Unassembled WGS sequence"/>
</dbReference>
<dbReference type="InterPro" id="IPR008928">
    <property type="entry name" value="6-hairpin_glycosidase_sf"/>
</dbReference>
<dbReference type="EMBL" id="BAABLW010000002">
    <property type="protein sequence ID" value="GAA4913610.1"/>
    <property type="molecule type" value="Genomic_DNA"/>
</dbReference>
<dbReference type="Pfam" id="PF22422">
    <property type="entry name" value="MGH1-like_GH"/>
    <property type="match status" value="1"/>
</dbReference>
<dbReference type="Gene3D" id="1.50.10.10">
    <property type="match status" value="1"/>
</dbReference>
<organism evidence="2 3">
    <name type="scientific">Nesterenkonia rhizosphaerae</name>
    <dbReference type="NCBI Taxonomy" id="1348272"/>
    <lineage>
        <taxon>Bacteria</taxon>
        <taxon>Bacillati</taxon>
        <taxon>Actinomycetota</taxon>
        <taxon>Actinomycetes</taxon>
        <taxon>Micrococcales</taxon>
        <taxon>Micrococcaceae</taxon>
        <taxon>Nesterenkonia</taxon>
    </lineage>
</organism>